<evidence type="ECO:0000313" key="1">
    <source>
        <dbReference type="EMBL" id="EDS00787.1"/>
    </source>
</evidence>
<protein>
    <submittedName>
        <fullName evidence="1">Uncharacterized protein</fullName>
    </submittedName>
</protein>
<reference evidence="1" key="1">
    <citation type="submission" date="2007-10" db="EMBL/GenBank/DDBJ databases">
        <authorList>
            <person name="Fulton L."/>
            <person name="Clifton S."/>
            <person name="Fulton B."/>
            <person name="Xu J."/>
            <person name="Minx P."/>
            <person name="Pepin K.H."/>
            <person name="Johnson M."/>
            <person name="Thiruvilangam P."/>
            <person name="Bhonagiri V."/>
            <person name="Nash W.E."/>
            <person name="Mardis E.R."/>
            <person name="Wilson R.K."/>
        </authorList>
    </citation>
    <scope>NUCLEOTIDE SEQUENCE [LARGE SCALE GENOMIC DNA]</scope>
    <source>
        <strain evidence="1">DSM 15702</strain>
    </source>
</reference>
<dbReference type="Proteomes" id="UP000005326">
    <property type="component" value="Unassembled WGS sequence"/>
</dbReference>
<dbReference type="EMBL" id="ABCA03000045">
    <property type="protein sequence ID" value="EDS00787.1"/>
    <property type="molecule type" value="Genomic_DNA"/>
</dbReference>
<sequence length="69" mass="8336">MNNDINVIIDKTFLIKYLLIVFCKYITHILKCQPYFIFYLKCYYKVEVTKQGRFSQMSLIRLNTCEAKL</sequence>
<reference evidence="1" key="2">
    <citation type="submission" date="2014-06" db="EMBL/GenBank/DDBJ databases">
        <title>Draft genome sequence of Eubacterium siraeum (DSM 15702).</title>
        <authorList>
            <person name="Sudarsanam P."/>
            <person name="Ley R."/>
            <person name="Guruge J."/>
            <person name="Turnbaugh P.J."/>
            <person name="Mahowald M."/>
            <person name="Liep D."/>
            <person name="Gordon J."/>
        </authorList>
    </citation>
    <scope>NUCLEOTIDE SEQUENCE</scope>
    <source>
        <strain evidence="1">DSM 15702</strain>
    </source>
</reference>
<proteinExistence type="predicted"/>
<name>B0MN65_9FIRM</name>
<dbReference type="AlphaFoldDB" id="B0MN65"/>
<accession>B0MN65</accession>
<evidence type="ECO:0000313" key="2">
    <source>
        <dbReference type="Proteomes" id="UP000005326"/>
    </source>
</evidence>
<comment type="caution">
    <text evidence="1">The sequence shown here is derived from an EMBL/GenBank/DDBJ whole genome shotgun (WGS) entry which is preliminary data.</text>
</comment>
<keyword evidence="2" id="KW-1185">Reference proteome</keyword>
<organism evidence="1 2">
    <name type="scientific">[Eubacterium] siraeum DSM 15702</name>
    <dbReference type="NCBI Taxonomy" id="428128"/>
    <lineage>
        <taxon>Bacteria</taxon>
        <taxon>Bacillati</taxon>
        <taxon>Bacillota</taxon>
        <taxon>Clostridia</taxon>
        <taxon>Eubacteriales</taxon>
        <taxon>Oscillospiraceae</taxon>
        <taxon>Oscillospiraceae incertae sedis</taxon>
    </lineage>
</organism>
<gene>
    <name evidence="1" type="ORF">EUBSIR_01271</name>
</gene>